<organism evidence="2 3">
    <name type="scientific">Candidatus Pullilachnospira stercoravium</name>
    <dbReference type="NCBI Taxonomy" id="2840913"/>
    <lineage>
        <taxon>Bacteria</taxon>
        <taxon>Bacillati</taxon>
        <taxon>Bacillota</taxon>
        <taxon>Clostridia</taxon>
        <taxon>Lachnospirales</taxon>
        <taxon>Lachnospiraceae</taxon>
        <taxon>Lachnospiraceae incertae sedis</taxon>
        <taxon>Candidatus Pullilachnospira</taxon>
    </lineage>
</organism>
<dbReference type="SMART" id="SM00481">
    <property type="entry name" value="POLIIIAc"/>
    <property type="match status" value="1"/>
</dbReference>
<comment type="caution">
    <text evidence="2">The sequence shown here is derived from an EMBL/GenBank/DDBJ whole genome shotgun (WGS) entry which is preliminary data.</text>
</comment>
<sequence length="303" mass="34922">MEKRTLYKNGKFYKGNLHTHSTRSDGKNTPEEIARRYREKGYSFLAITDHWVYGTHQNLNREDFLVFPGTELDIELPGRKDHHLVGLGLPDTNRIPDGYTFARERQDITLSTAERIIEYFGQRGNVTLYAHPYWSKVDSTDIKNIHGLIGMEIYNHGSEFHGNNGNSETYFDHFLFVRNRLFCFATDDAHDVEDDSIGGFIMVKTGNFSHQGIFRAIREGSFYASAGPEILDFYVEDGVARVFCGPCRDIYFQTPHRGGHFHKKDGSLTEGSFDLEGDEEYVRVTVRDTEGNKAWTQPIWLWI</sequence>
<dbReference type="InterPro" id="IPR016195">
    <property type="entry name" value="Pol/histidinol_Pase-like"/>
</dbReference>
<evidence type="ECO:0000259" key="1">
    <source>
        <dbReference type="SMART" id="SM00481"/>
    </source>
</evidence>
<name>A0A9D1NWU3_9FIRM</name>
<dbReference type="NCBIfam" id="NF038032">
    <property type="entry name" value="CehA_McbA_metalo"/>
    <property type="match status" value="1"/>
</dbReference>
<dbReference type="Gene3D" id="3.20.20.140">
    <property type="entry name" value="Metal-dependent hydrolases"/>
    <property type="match status" value="1"/>
</dbReference>
<dbReference type="EMBL" id="DVON01000211">
    <property type="protein sequence ID" value="HIV13490.1"/>
    <property type="molecule type" value="Genomic_DNA"/>
</dbReference>
<proteinExistence type="predicted"/>
<dbReference type="GO" id="GO:0004534">
    <property type="term" value="F:5'-3' RNA exonuclease activity"/>
    <property type="evidence" value="ECO:0007669"/>
    <property type="project" value="TreeGrafter"/>
</dbReference>
<reference evidence="2" key="1">
    <citation type="submission" date="2020-10" db="EMBL/GenBank/DDBJ databases">
        <authorList>
            <person name="Gilroy R."/>
        </authorList>
    </citation>
    <scope>NUCLEOTIDE SEQUENCE</scope>
    <source>
        <strain evidence="2">ChiBcec2-4451</strain>
    </source>
</reference>
<dbReference type="PANTHER" id="PTHR42924">
    <property type="entry name" value="EXONUCLEASE"/>
    <property type="match status" value="1"/>
</dbReference>
<dbReference type="InterPro" id="IPR052018">
    <property type="entry name" value="PHP_domain"/>
</dbReference>
<dbReference type="InterPro" id="IPR004013">
    <property type="entry name" value="PHP_dom"/>
</dbReference>
<dbReference type="PANTHER" id="PTHR42924:SF3">
    <property type="entry name" value="POLYMERASE_HISTIDINOL PHOSPHATASE N-TERMINAL DOMAIN-CONTAINING PROTEIN"/>
    <property type="match status" value="1"/>
</dbReference>
<dbReference type="InterPro" id="IPR003141">
    <property type="entry name" value="Pol/His_phosphatase_N"/>
</dbReference>
<protein>
    <submittedName>
        <fullName evidence="2">CehA/McbA family metallohydrolase</fullName>
    </submittedName>
</protein>
<reference evidence="2" key="2">
    <citation type="journal article" date="2021" name="PeerJ">
        <title>Extensive microbial diversity within the chicken gut microbiome revealed by metagenomics and culture.</title>
        <authorList>
            <person name="Gilroy R."/>
            <person name="Ravi A."/>
            <person name="Getino M."/>
            <person name="Pursley I."/>
            <person name="Horton D.L."/>
            <person name="Alikhan N.F."/>
            <person name="Baker D."/>
            <person name="Gharbi K."/>
            <person name="Hall N."/>
            <person name="Watson M."/>
            <person name="Adriaenssens E.M."/>
            <person name="Foster-Nyarko E."/>
            <person name="Jarju S."/>
            <person name="Secka A."/>
            <person name="Antonio M."/>
            <person name="Oren A."/>
            <person name="Chaudhuri R.R."/>
            <person name="La Ragione R."/>
            <person name="Hildebrand F."/>
            <person name="Pallen M.J."/>
        </authorList>
    </citation>
    <scope>NUCLEOTIDE SEQUENCE</scope>
    <source>
        <strain evidence="2">ChiBcec2-4451</strain>
    </source>
</reference>
<evidence type="ECO:0000313" key="2">
    <source>
        <dbReference type="EMBL" id="HIV13490.1"/>
    </source>
</evidence>
<gene>
    <name evidence="2" type="ORF">IAA63_10180</name>
</gene>
<dbReference type="Pfam" id="PF02811">
    <property type="entry name" value="PHP"/>
    <property type="match status" value="1"/>
</dbReference>
<evidence type="ECO:0000313" key="3">
    <source>
        <dbReference type="Proteomes" id="UP000886723"/>
    </source>
</evidence>
<dbReference type="SUPFAM" id="SSF89550">
    <property type="entry name" value="PHP domain-like"/>
    <property type="match status" value="1"/>
</dbReference>
<dbReference type="AlphaFoldDB" id="A0A9D1NWU3"/>
<dbReference type="Proteomes" id="UP000886723">
    <property type="component" value="Unassembled WGS sequence"/>
</dbReference>
<accession>A0A9D1NWU3</accession>
<feature type="domain" description="Polymerase/histidinol phosphatase N-terminal" evidence="1">
    <location>
        <begin position="15"/>
        <end position="76"/>
    </location>
</feature>
<dbReference type="GO" id="GO:0035312">
    <property type="term" value="F:5'-3' DNA exonuclease activity"/>
    <property type="evidence" value="ECO:0007669"/>
    <property type="project" value="TreeGrafter"/>
</dbReference>